<reference evidence="2" key="1">
    <citation type="journal article" date="2014" name="Front. Microbiol.">
        <title>High frequency of phylogenetically diverse reductive dehalogenase-homologous genes in deep subseafloor sedimentary metagenomes.</title>
        <authorList>
            <person name="Kawai M."/>
            <person name="Futagami T."/>
            <person name="Toyoda A."/>
            <person name="Takaki Y."/>
            <person name="Nishi S."/>
            <person name="Hori S."/>
            <person name="Arai W."/>
            <person name="Tsubouchi T."/>
            <person name="Morono Y."/>
            <person name="Uchiyama I."/>
            <person name="Ito T."/>
            <person name="Fujiyama A."/>
            <person name="Inagaki F."/>
            <person name="Takami H."/>
        </authorList>
    </citation>
    <scope>NUCLEOTIDE SEQUENCE</scope>
    <source>
        <strain evidence="2">Expedition CK06-06</strain>
    </source>
</reference>
<keyword evidence="1" id="KW-0472">Membrane</keyword>
<keyword evidence="1" id="KW-0812">Transmembrane</keyword>
<sequence length="58" mass="5999">MVFHVIAVAGVLVGVKGFTPGGLPVTNQVSIRGFWGKFVGGICLALAAAAEVVWFAIR</sequence>
<protein>
    <submittedName>
        <fullName evidence="2">Uncharacterized protein</fullName>
    </submittedName>
</protein>
<feature type="transmembrane region" description="Helical" evidence="1">
    <location>
        <begin position="33"/>
        <end position="57"/>
    </location>
</feature>
<dbReference type="EMBL" id="BARS01030766">
    <property type="protein sequence ID" value="GAG25570.1"/>
    <property type="molecule type" value="Genomic_DNA"/>
</dbReference>
<proteinExistence type="predicted"/>
<gene>
    <name evidence="2" type="ORF">S01H1_47953</name>
</gene>
<comment type="caution">
    <text evidence="2">The sequence shown here is derived from an EMBL/GenBank/DDBJ whole genome shotgun (WGS) entry which is preliminary data.</text>
</comment>
<keyword evidence="1" id="KW-1133">Transmembrane helix</keyword>
<dbReference type="AlphaFoldDB" id="X0W4V5"/>
<evidence type="ECO:0000313" key="2">
    <source>
        <dbReference type="EMBL" id="GAG25570.1"/>
    </source>
</evidence>
<evidence type="ECO:0000256" key="1">
    <source>
        <dbReference type="SAM" id="Phobius"/>
    </source>
</evidence>
<name>X0W4V5_9ZZZZ</name>
<organism evidence="2">
    <name type="scientific">marine sediment metagenome</name>
    <dbReference type="NCBI Taxonomy" id="412755"/>
    <lineage>
        <taxon>unclassified sequences</taxon>
        <taxon>metagenomes</taxon>
        <taxon>ecological metagenomes</taxon>
    </lineage>
</organism>
<accession>X0W4V5</accession>